<dbReference type="InterPro" id="IPR018356">
    <property type="entry name" value="Tscrpt_reg_HTH_DeoR_CS"/>
</dbReference>
<keyword evidence="2" id="KW-0238">DNA-binding</keyword>
<dbReference type="PANTHER" id="PTHR30363">
    <property type="entry name" value="HTH-TYPE TRANSCRIPTIONAL REGULATOR SRLR-RELATED"/>
    <property type="match status" value="1"/>
</dbReference>
<dbReference type="SMART" id="SM00420">
    <property type="entry name" value="HTH_DEOR"/>
    <property type="match status" value="1"/>
</dbReference>
<comment type="caution">
    <text evidence="5">The sequence shown here is derived from an EMBL/GenBank/DDBJ whole genome shotgun (WGS) entry which is preliminary data.</text>
</comment>
<name>A0ABN8EQG5_9BACT</name>
<gene>
    <name evidence="5" type="primary">srlR_1</name>
    <name evidence="5" type="ORF">EMA8858_00088</name>
</gene>
<dbReference type="Pfam" id="PF08220">
    <property type="entry name" value="HTH_DeoR"/>
    <property type="match status" value="1"/>
</dbReference>
<dbReference type="Proteomes" id="UP000837932">
    <property type="component" value="Unassembled WGS sequence"/>
</dbReference>
<dbReference type="Pfam" id="PF00455">
    <property type="entry name" value="DeoRC"/>
    <property type="match status" value="1"/>
</dbReference>
<dbReference type="RefSeq" id="WP_238803746.1">
    <property type="nucleotide sequence ID" value="NZ_CAKLPY010000001.1"/>
</dbReference>
<dbReference type="Gene3D" id="1.10.10.10">
    <property type="entry name" value="Winged helix-like DNA-binding domain superfamily/Winged helix DNA-binding domain"/>
    <property type="match status" value="1"/>
</dbReference>
<evidence type="ECO:0000256" key="2">
    <source>
        <dbReference type="ARBA" id="ARBA00023125"/>
    </source>
</evidence>
<dbReference type="InterPro" id="IPR036388">
    <property type="entry name" value="WH-like_DNA-bd_sf"/>
</dbReference>
<reference evidence="5" key="1">
    <citation type="submission" date="2021-12" db="EMBL/GenBank/DDBJ databases">
        <authorList>
            <person name="Rodrigo-Torres L."/>
            <person name="Arahal R. D."/>
            <person name="Lucena T."/>
        </authorList>
    </citation>
    <scope>NUCLEOTIDE SEQUENCE</scope>
    <source>
        <strain evidence="5">CECT 8858</strain>
    </source>
</reference>
<evidence type="ECO:0000313" key="6">
    <source>
        <dbReference type="Proteomes" id="UP000837932"/>
    </source>
</evidence>
<feature type="domain" description="HTH deoR-type" evidence="4">
    <location>
        <begin position="3"/>
        <end position="58"/>
    </location>
</feature>
<dbReference type="PROSITE" id="PS00894">
    <property type="entry name" value="HTH_DEOR_1"/>
    <property type="match status" value="1"/>
</dbReference>
<dbReference type="InterPro" id="IPR050313">
    <property type="entry name" value="Carb_Metab_HTH_regulators"/>
</dbReference>
<protein>
    <submittedName>
        <fullName evidence="5">Glucitol operon repressor</fullName>
    </submittedName>
</protein>
<dbReference type="InterPro" id="IPR037171">
    <property type="entry name" value="NagB/RpiA_transferase-like"/>
</dbReference>
<proteinExistence type="predicted"/>
<evidence type="ECO:0000313" key="5">
    <source>
        <dbReference type="EMBL" id="CAH0993983.1"/>
    </source>
</evidence>
<evidence type="ECO:0000256" key="1">
    <source>
        <dbReference type="ARBA" id="ARBA00023015"/>
    </source>
</evidence>
<keyword evidence="3" id="KW-0804">Transcription</keyword>
<sequence>MSYQNRKQKLLKIVEQHGEVEVKELAQKLETSEITIRRDLALMAADGLIFRTHGGAMKMSLASIPVSFQQKTSTNIEQKDYICRLAAQEILDNDIIFMDCGSTVFRLCQFIKNKRIKVITNSLPVVYELLNTEVSINLIGGELDGNRQAIHGKIAVEHIERYKVDKAFLGVDGISIENGLSAASEKEAEITTAMAANAQSTYLLCDSSKLGKDKYLKFAPLTIIDVLVTNQATDLLKSYQDLGLRILN</sequence>
<keyword evidence="1" id="KW-0805">Transcription regulation</keyword>
<dbReference type="PRINTS" id="PR00037">
    <property type="entry name" value="HTHLACR"/>
</dbReference>
<dbReference type="Gene3D" id="3.40.50.1360">
    <property type="match status" value="1"/>
</dbReference>
<dbReference type="SMART" id="SM01134">
    <property type="entry name" value="DeoRC"/>
    <property type="match status" value="1"/>
</dbReference>
<dbReference type="SUPFAM" id="SSF46785">
    <property type="entry name" value="Winged helix' DNA-binding domain"/>
    <property type="match status" value="1"/>
</dbReference>
<evidence type="ECO:0000256" key="3">
    <source>
        <dbReference type="ARBA" id="ARBA00023163"/>
    </source>
</evidence>
<accession>A0ABN8EQG5</accession>
<dbReference type="PROSITE" id="PS51000">
    <property type="entry name" value="HTH_DEOR_2"/>
    <property type="match status" value="1"/>
</dbReference>
<dbReference type="PANTHER" id="PTHR30363:SF44">
    <property type="entry name" value="AGA OPERON TRANSCRIPTIONAL REPRESSOR-RELATED"/>
    <property type="match status" value="1"/>
</dbReference>
<evidence type="ECO:0000259" key="4">
    <source>
        <dbReference type="PROSITE" id="PS51000"/>
    </source>
</evidence>
<dbReference type="SUPFAM" id="SSF100950">
    <property type="entry name" value="NagB/RpiA/CoA transferase-like"/>
    <property type="match status" value="1"/>
</dbReference>
<dbReference type="InterPro" id="IPR036390">
    <property type="entry name" value="WH_DNA-bd_sf"/>
</dbReference>
<dbReference type="EMBL" id="CAKLPY010000001">
    <property type="protein sequence ID" value="CAH0993983.1"/>
    <property type="molecule type" value="Genomic_DNA"/>
</dbReference>
<dbReference type="InterPro" id="IPR001034">
    <property type="entry name" value="DeoR_HTH"/>
</dbReference>
<organism evidence="5 6">
    <name type="scientific">Emticicia aquatica</name>
    <dbReference type="NCBI Taxonomy" id="1681835"/>
    <lineage>
        <taxon>Bacteria</taxon>
        <taxon>Pseudomonadati</taxon>
        <taxon>Bacteroidota</taxon>
        <taxon>Cytophagia</taxon>
        <taxon>Cytophagales</taxon>
        <taxon>Leadbetterellaceae</taxon>
        <taxon>Emticicia</taxon>
    </lineage>
</organism>
<keyword evidence="6" id="KW-1185">Reference proteome</keyword>
<dbReference type="InterPro" id="IPR014036">
    <property type="entry name" value="DeoR-like_C"/>
</dbReference>